<accession>A0A1N6JAB2</accession>
<dbReference type="InterPro" id="IPR050764">
    <property type="entry name" value="CbbQ/NirQ/NorQ/GpvN"/>
</dbReference>
<dbReference type="InterPro" id="IPR011704">
    <property type="entry name" value="ATPase_dyneun-rel_AAA"/>
</dbReference>
<gene>
    <name evidence="2" type="ORF">SAMN02745161_3283</name>
</gene>
<dbReference type="Gene3D" id="3.40.50.300">
    <property type="entry name" value="P-loop containing nucleotide triphosphate hydrolases"/>
    <property type="match status" value="2"/>
</dbReference>
<dbReference type="AlphaFoldDB" id="A0A1N6JAB2"/>
<dbReference type="Proteomes" id="UP000184694">
    <property type="component" value="Unassembled WGS sequence"/>
</dbReference>
<sequence length="317" mass="35852">MQDSYFWEDDVLRTVKAAIVAKRPLLIRGEPGIGKSSLARAAALKFNRYYISTVVTSKTEANDLLWYYDGVQRLSDAQIQCAFELVEDGSHTLLSRKNDMLASKNYVTPGVLWWAYQPFDALTRIEKCSSACLPSSATLNELRILDRQNSKKGWVVLIDEIDKADSDVPDSLLEAFSENQFTVPYLNEPVCLDSSIEQPLVIVTTNEERQLSAAFLRRCFVLEMKLPDGDAGIQWLLDRATVYNNFGLSNDELYRVASIIIEDRQIYRANHRPGLSEFLDLAQLLAAYKEEIGGINILQDSSMVKEMFSFAIHKDVS</sequence>
<dbReference type="InterPro" id="IPR027417">
    <property type="entry name" value="P-loop_NTPase"/>
</dbReference>
<keyword evidence="3" id="KW-1185">Reference proteome</keyword>
<name>A0A1N6JAB2_9BACT</name>
<evidence type="ECO:0000259" key="1">
    <source>
        <dbReference type="SMART" id="SM00382"/>
    </source>
</evidence>
<proteinExistence type="predicted"/>
<dbReference type="EMBL" id="FSRG01000009">
    <property type="protein sequence ID" value="SIO41270.1"/>
    <property type="molecule type" value="Genomic_DNA"/>
</dbReference>
<dbReference type="Pfam" id="PF07728">
    <property type="entry name" value="AAA_5"/>
    <property type="match status" value="1"/>
</dbReference>
<dbReference type="InterPro" id="IPR003593">
    <property type="entry name" value="AAA+_ATPase"/>
</dbReference>
<dbReference type="GO" id="GO:0005524">
    <property type="term" value="F:ATP binding"/>
    <property type="evidence" value="ECO:0007669"/>
    <property type="project" value="InterPro"/>
</dbReference>
<organism evidence="2 3">
    <name type="scientific">Halodesulfovibrio marinisediminis DSM 17456</name>
    <dbReference type="NCBI Taxonomy" id="1121457"/>
    <lineage>
        <taxon>Bacteria</taxon>
        <taxon>Pseudomonadati</taxon>
        <taxon>Thermodesulfobacteriota</taxon>
        <taxon>Desulfovibrionia</taxon>
        <taxon>Desulfovibrionales</taxon>
        <taxon>Desulfovibrionaceae</taxon>
        <taxon>Halodesulfovibrio</taxon>
    </lineage>
</organism>
<evidence type="ECO:0000313" key="2">
    <source>
        <dbReference type="EMBL" id="SIO41270.1"/>
    </source>
</evidence>
<protein>
    <submittedName>
        <fullName evidence="2">AAA domain (Dynein-related subfamily)</fullName>
    </submittedName>
</protein>
<reference evidence="3" key="1">
    <citation type="submission" date="2016-11" db="EMBL/GenBank/DDBJ databases">
        <authorList>
            <person name="Varghese N."/>
            <person name="Submissions S."/>
        </authorList>
    </citation>
    <scope>NUCLEOTIDE SEQUENCE [LARGE SCALE GENOMIC DNA]</scope>
    <source>
        <strain evidence="3">DSM 17456</strain>
    </source>
</reference>
<dbReference type="SMART" id="SM00382">
    <property type="entry name" value="AAA"/>
    <property type="match status" value="1"/>
</dbReference>
<feature type="domain" description="AAA+ ATPase" evidence="1">
    <location>
        <begin position="21"/>
        <end position="228"/>
    </location>
</feature>
<dbReference type="SUPFAM" id="SSF52540">
    <property type="entry name" value="P-loop containing nucleoside triphosphate hydrolases"/>
    <property type="match status" value="1"/>
</dbReference>
<dbReference type="PANTHER" id="PTHR42759">
    <property type="entry name" value="MOXR FAMILY PROTEIN"/>
    <property type="match status" value="1"/>
</dbReference>
<dbReference type="GO" id="GO:0016887">
    <property type="term" value="F:ATP hydrolysis activity"/>
    <property type="evidence" value="ECO:0007669"/>
    <property type="project" value="InterPro"/>
</dbReference>
<dbReference type="PANTHER" id="PTHR42759:SF1">
    <property type="entry name" value="MAGNESIUM-CHELATASE SUBUNIT CHLD"/>
    <property type="match status" value="1"/>
</dbReference>
<dbReference type="RefSeq" id="WP_175566057.1">
    <property type="nucleotide sequence ID" value="NZ_FSRG01000009.1"/>
</dbReference>
<evidence type="ECO:0000313" key="3">
    <source>
        <dbReference type="Proteomes" id="UP000184694"/>
    </source>
</evidence>
<dbReference type="STRING" id="1121457.SAMN02745161_3283"/>